<evidence type="ECO:0000313" key="2">
    <source>
        <dbReference type="RefSeq" id="XP_026193397.1"/>
    </source>
</evidence>
<protein>
    <submittedName>
        <fullName evidence="2">Uncharacterized protein LOC113147351</fullName>
    </submittedName>
</protein>
<proteinExistence type="predicted"/>
<dbReference type="Proteomes" id="UP000515125">
    <property type="component" value="Unplaced"/>
</dbReference>
<organism evidence="1 2">
    <name type="scientific">Cyclospora cayetanensis</name>
    <dbReference type="NCBI Taxonomy" id="88456"/>
    <lineage>
        <taxon>Eukaryota</taxon>
        <taxon>Sar</taxon>
        <taxon>Alveolata</taxon>
        <taxon>Apicomplexa</taxon>
        <taxon>Conoidasida</taxon>
        <taxon>Coccidia</taxon>
        <taxon>Eucoccidiorida</taxon>
        <taxon>Eimeriorina</taxon>
        <taxon>Eimeriidae</taxon>
        <taxon>Cyclospora</taxon>
    </lineage>
</organism>
<name>A0A6P6S181_9EIME</name>
<dbReference type="RefSeq" id="XP_026193397.1">
    <property type="nucleotide sequence ID" value="XM_026337612.1"/>
</dbReference>
<accession>A0A6P6S181</accession>
<keyword evidence="1" id="KW-1185">Reference proteome</keyword>
<sequence length="180" mass="19053">MQQRRLQAAQSAQQKEQLPKQLLGKAVWISATSGGPLDGMQLPKSPEEGELAPLPPFVRGIVCDPQPPGVPPGVAAVAANCGLECSRERDAASGGGSFVHLYAPLSSICLADDVFGIPDNTQLRHLELPNVLANIRERYRAAAEDDHKAHGIYVRAMPDAAADTGSIPKGAQSGVESLWK</sequence>
<reference evidence="2" key="1">
    <citation type="submission" date="2025-08" db="UniProtKB">
        <authorList>
            <consortium name="RefSeq"/>
        </authorList>
    </citation>
    <scope>IDENTIFICATION</scope>
</reference>
<dbReference type="GeneID" id="113147351"/>
<gene>
    <name evidence="2" type="primary">LOC113147351</name>
</gene>
<evidence type="ECO:0000313" key="1">
    <source>
        <dbReference type="Proteomes" id="UP000515125"/>
    </source>
</evidence>
<dbReference type="AlphaFoldDB" id="A0A6P6S181"/>
<dbReference type="OrthoDB" id="348699at2759"/>